<evidence type="ECO:0000313" key="1">
    <source>
        <dbReference type="EMBL" id="ORY37581.1"/>
    </source>
</evidence>
<comment type="caution">
    <text evidence="1">The sequence shown here is derived from an EMBL/GenBank/DDBJ whole genome shotgun (WGS) entry which is preliminary data.</text>
</comment>
<organism evidence="1 2">
    <name type="scientific">Rhizoclosmatium globosum</name>
    <dbReference type="NCBI Taxonomy" id="329046"/>
    <lineage>
        <taxon>Eukaryota</taxon>
        <taxon>Fungi</taxon>
        <taxon>Fungi incertae sedis</taxon>
        <taxon>Chytridiomycota</taxon>
        <taxon>Chytridiomycota incertae sedis</taxon>
        <taxon>Chytridiomycetes</taxon>
        <taxon>Chytridiales</taxon>
        <taxon>Chytriomycetaceae</taxon>
        <taxon>Rhizoclosmatium</taxon>
    </lineage>
</organism>
<dbReference type="EMBL" id="MCGO01000049">
    <property type="protein sequence ID" value="ORY37581.1"/>
    <property type="molecule type" value="Genomic_DNA"/>
</dbReference>
<dbReference type="OrthoDB" id="2138091at2759"/>
<dbReference type="AlphaFoldDB" id="A0A1Y2BS40"/>
<keyword evidence="2" id="KW-1185">Reference proteome</keyword>
<dbReference type="Proteomes" id="UP000193642">
    <property type="component" value="Unassembled WGS sequence"/>
</dbReference>
<accession>A0A1Y2BS40</accession>
<sequence>MMQPIQAMEYGKTIMDDIKDIRPFLRTLIRENRITPTINTYFPIHFQKDIDVTRNGDKSCRDFCSYHSTMDIRNLNISDVPYLFYGVIPDITSAPCFNGNDNHLHERRIEPFLKQKGKLVARTMPSKTHALSHHTNSLRPSQIQWLASLITAHDILSHGIPQIKKIKTRQARLQTCVKI</sequence>
<gene>
    <name evidence="1" type="ORF">BCR33DRAFT_447073</name>
</gene>
<evidence type="ECO:0000313" key="2">
    <source>
        <dbReference type="Proteomes" id="UP000193642"/>
    </source>
</evidence>
<name>A0A1Y2BS40_9FUNG</name>
<reference evidence="1 2" key="1">
    <citation type="submission" date="2016-07" db="EMBL/GenBank/DDBJ databases">
        <title>Pervasive Adenine N6-methylation of Active Genes in Fungi.</title>
        <authorList>
            <consortium name="DOE Joint Genome Institute"/>
            <person name="Mondo S.J."/>
            <person name="Dannebaum R.O."/>
            <person name="Kuo R.C."/>
            <person name="Labutti K."/>
            <person name="Haridas S."/>
            <person name="Kuo A."/>
            <person name="Salamov A."/>
            <person name="Ahrendt S.R."/>
            <person name="Lipzen A."/>
            <person name="Sullivan W."/>
            <person name="Andreopoulos W.B."/>
            <person name="Clum A."/>
            <person name="Lindquist E."/>
            <person name="Daum C."/>
            <person name="Ramamoorthy G.K."/>
            <person name="Gryganskyi A."/>
            <person name="Culley D."/>
            <person name="Magnuson J.K."/>
            <person name="James T.Y."/>
            <person name="O'Malley M.A."/>
            <person name="Stajich J.E."/>
            <person name="Spatafora J.W."/>
            <person name="Visel A."/>
            <person name="Grigoriev I.V."/>
        </authorList>
    </citation>
    <scope>NUCLEOTIDE SEQUENCE [LARGE SCALE GENOMIC DNA]</scope>
    <source>
        <strain evidence="1 2">JEL800</strain>
    </source>
</reference>
<protein>
    <submittedName>
        <fullName evidence="1">Uncharacterized protein</fullName>
    </submittedName>
</protein>
<proteinExistence type="predicted"/>